<name>A0ABR2I934_9PEZI</name>
<evidence type="ECO:0000256" key="1">
    <source>
        <dbReference type="SAM" id="Coils"/>
    </source>
</evidence>
<protein>
    <submittedName>
        <fullName evidence="4">AAA family ATPase</fullName>
    </submittedName>
</protein>
<feature type="domain" description="AAA+ ATPase" evidence="3">
    <location>
        <begin position="660"/>
        <end position="787"/>
    </location>
</feature>
<feature type="region of interest" description="Disordered" evidence="2">
    <location>
        <begin position="627"/>
        <end position="646"/>
    </location>
</feature>
<evidence type="ECO:0000259" key="3">
    <source>
        <dbReference type="SMART" id="SM00382"/>
    </source>
</evidence>
<accession>A0ABR2I934</accession>
<dbReference type="Gene3D" id="3.40.50.300">
    <property type="entry name" value="P-loop containing nucleotide triphosphate hydrolases"/>
    <property type="match status" value="1"/>
</dbReference>
<reference evidence="4 5" key="1">
    <citation type="journal article" date="2024" name="IMA Fungus">
        <title>Apiospora arundinis, a panoply of carbohydrate-active enzymes and secondary metabolites.</title>
        <authorList>
            <person name="Sorensen T."/>
            <person name="Petersen C."/>
            <person name="Muurmann A.T."/>
            <person name="Christiansen J.V."/>
            <person name="Brundto M.L."/>
            <person name="Overgaard C.K."/>
            <person name="Boysen A.T."/>
            <person name="Wollenberg R.D."/>
            <person name="Larsen T.O."/>
            <person name="Sorensen J.L."/>
            <person name="Nielsen K.L."/>
            <person name="Sondergaard T.E."/>
        </authorList>
    </citation>
    <scope>NUCLEOTIDE SEQUENCE [LARGE SCALE GENOMIC DNA]</scope>
    <source>
        <strain evidence="4 5">AAU 773</strain>
    </source>
</reference>
<gene>
    <name evidence="4" type="ORF">PGQ11_009924</name>
</gene>
<proteinExistence type="predicted"/>
<keyword evidence="1" id="KW-0175">Coiled coil</keyword>
<feature type="compositionally biased region" description="Basic and acidic residues" evidence="2">
    <location>
        <begin position="15"/>
        <end position="25"/>
    </location>
</feature>
<dbReference type="InterPro" id="IPR003593">
    <property type="entry name" value="AAA+_ATPase"/>
</dbReference>
<keyword evidence="5" id="KW-1185">Reference proteome</keyword>
<dbReference type="Pfam" id="PF23232">
    <property type="entry name" value="AAA_lid_13"/>
    <property type="match status" value="1"/>
</dbReference>
<dbReference type="Proteomes" id="UP001390339">
    <property type="component" value="Unassembled WGS sequence"/>
</dbReference>
<dbReference type="Pfam" id="PF22942">
    <property type="entry name" value="DUF7025"/>
    <property type="match status" value="1"/>
</dbReference>
<feature type="coiled-coil region" evidence="1">
    <location>
        <begin position="97"/>
        <end position="124"/>
    </location>
</feature>
<comment type="caution">
    <text evidence="4">The sequence shown here is derived from an EMBL/GenBank/DDBJ whole genome shotgun (WGS) entry which is preliminary data.</text>
</comment>
<dbReference type="EMBL" id="JAPCWZ010000006">
    <property type="protein sequence ID" value="KAK8859190.1"/>
    <property type="molecule type" value="Genomic_DNA"/>
</dbReference>
<feature type="region of interest" description="Disordered" evidence="2">
    <location>
        <begin position="920"/>
        <end position="1043"/>
    </location>
</feature>
<feature type="region of interest" description="Disordered" evidence="2">
    <location>
        <begin position="178"/>
        <end position="197"/>
    </location>
</feature>
<evidence type="ECO:0000313" key="4">
    <source>
        <dbReference type="EMBL" id="KAK8859190.1"/>
    </source>
</evidence>
<feature type="compositionally biased region" description="Basic residues" evidence="2">
    <location>
        <begin position="1034"/>
        <end position="1043"/>
    </location>
</feature>
<feature type="compositionally biased region" description="Acidic residues" evidence="2">
    <location>
        <begin position="969"/>
        <end position="1016"/>
    </location>
</feature>
<evidence type="ECO:0000256" key="2">
    <source>
        <dbReference type="SAM" id="MobiDB-lite"/>
    </source>
</evidence>
<feature type="region of interest" description="Disordered" evidence="2">
    <location>
        <begin position="272"/>
        <end position="294"/>
    </location>
</feature>
<feature type="compositionally biased region" description="Low complexity" evidence="2">
    <location>
        <begin position="635"/>
        <end position="646"/>
    </location>
</feature>
<dbReference type="SMART" id="SM00382">
    <property type="entry name" value="AAA"/>
    <property type="match status" value="1"/>
</dbReference>
<organism evidence="4 5">
    <name type="scientific">Apiospora arundinis</name>
    <dbReference type="NCBI Taxonomy" id="335852"/>
    <lineage>
        <taxon>Eukaryota</taxon>
        <taxon>Fungi</taxon>
        <taxon>Dikarya</taxon>
        <taxon>Ascomycota</taxon>
        <taxon>Pezizomycotina</taxon>
        <taxon>Sordariomycetes</taxon>
        <taxon>Xylariomycetidae</taxon>
        <taxon>Amphisphaeriales</taxon>
        <taxon>Apiosporaceae</taxon>
        <taxon>Apiospora</taxon>
    </lineage>
</organism>
<dbReference type="Pfam" id="PF00004">
    <property type="entry name" value="AAA"/>
    <property type="match status" value="1"/>
</dbReference>
<feature type="region of interest" description="Disordered" evidence="2">
    <location>
        <begin position="1"/>
        <end position="25"/>
    </location>
</feature>
<dbReference type="InterPro" id="IPR003959">
    <property type="entry name" value="ATPase_AAA_core"/>
</dbReference>
<dbReference type="SUPFAM" id="SSF52540">
    <property type="entry name" value="P-loop containing nucleoside triphosphate hydrolases"/>
    <property type="match status" value="1"/>
</dbReference>
<evidence type="ECO:0000313" key="5">
    <source>
        <dbReference type="Proteomes" id="UP001390339"/>
    </source>
</evidence>
<dbReference type="InterPro" id="IPR054289">
    <property type="entry name" value="DUF7025"/>
</dbReference>
<dbReference type="InterPro" id="IPR056599">
    <property type="entry name" value="AAA_lid_fung"/>
</dbReference>
<dbReference type="InterPro" id="IPR027417">
    <property type="entry name" value="P-loop_NTPase"/>
</dbReference>
<dbReference type="CDD" id="cd19481">
    <property type="entry name" value="RecA-like_protease"/>
    <property type="match status" value="1"/>
</dbReference>
<dbReference type="PANTHER" id="PTHR46411">
    <property type="entry name" value="FAMILY ATPASE, PUTATIVE-RELATED"/>
    <property type="match status" value="1"/>
</dbReference>
<dbReference type="PANTHER" id="PTHR46411:SF2">
    <property type="entry name" value="AAA+ ATPASE DOMAIN-CONTAINING PROTEIN"/>
    <property type="match status" value="1"/>
</dbReference>
<sequence length="1043" mass="118050">MAPEPVQRVPSPMSKHFDKEGNVAALDKEPDVTISDDNKADAIVGEAINLPDEAEDVRKLSERVRKMQWLHNHKVILEQERAEGTLATRSKQAVLYFTYAELRIEELEKELNNLKQVVYDLPEDFEKLKTRDLHPVYQHLLQRSSPSQFRLNRSSFEVPREKRAALEVLMVEHIEKKQPHEQLETNSRSTNDGCDHQANVYWSPERLRVRSRPLISHLQTATATQISHHLSVPPLQDEEETSTVFLRPFKLLVESETAIRQSIGDVEVALQKQKQERQGQDQNKPNAVSSALKRPTEETNFDYKDLLEDLKVLIKCMDEEFKPTFDLRNCIGDGTAEIIAYADLWHLFHRGDFVLLQSDPTRAYKVLQFTGGREQLIDQLDPKGVKEKTVEGFCVDCLCVESDGSSYVPILKTVSILPYPGRRPIKSLEVYPMKFDPDEAAKRESFMEQGRKYMELTTQPYVHKNVVGKTVDEPSYELDAQVIIDMTLAIHSNPDWKPDSKISIEDLTQFDKRETQITPYCFHNRFNEGCCGSDYAFKDLEMDQIQLNAFAQENGRLFASRTAEELTGEELMLLPNWVYGFVLRTRRWAAVRLADLSEVKFENDFKNLMVSPEYKSTIQALVETHESSRDGGSIGVASPSGSGTAGSVGSSIDLVRGKGTGLILLLHGAPGVGKTSTAECVADTTRRPLFPVTCGDIGETAMEVETNLQHNFRLAHKWGCVLLLDEADVFLAKRTRHDIRHNAITSVFLRSLEYYAGILFLTTNRVGHIDPAFRSRINLSLLYQPFNLKSTTRLYKIFIKRTNEEQKKRGPAHFRINRDEILDFAKENYLDMKAERLSVWNGRQIRNAFQAAISLAEHEYQKKLVNGRYPAKKPLPELGRAQLSTVADRSKEFDRYLLETIGKDEADMAYEEQARADQFALNSRGGQRKKAHGGYGMTTSSSAHARGGGGGAAARKNGKSAGNEPAVTDSEEEDDGLSSSEDDDDDEEEDNSNGDKETEEPEDAEDDKSEASDSDMEEKQMKALLAKMLQKEKDKKKKKTGKK</sequence>
<feature type="compositionally biased region" description="Low complexity" evidence="2">
    <location>
        <begin position="953"/>
        <end position="963"/>
    </location>
</feature>